<dbReference type="GO" id="GO:0046872">
    <property type="term" value="F:metal ion binding"/>
    <property type="evidence" value="ECO:0007669"/>
    <property type="project" value="UniProtKB-KW"/>
</dbReference>
<dbReference type="PROSITE" id="PS51828">
    <property type="entry name" value="PTX_2"/>
    <property type="match status" value="1"/>
</dbReference>
<dbReference type="PANTHER" id="PTHR19277:SF163">
    <property type="entry name" value="ADHESION G-PROTEIN COUPLED RECEPTOR D2-LIKE ISOFORM X1"/>
    <property type="match status" value="1"/>
</dbReference>
<dbReference type="InParanoid" id="A0A7N9APN1"/>
<dbReference type="Gene3D" id="2.60.120.200">
    <property type="match status" value="1"/>
</dbReference>
<proteinExistence type="inferred from homology"/>
<organism evidence="8 9">
    <name type="scientific">Mastacembelus armatus</name>
    <name type="common">zig-zag eel</name>
    <dbReference type="NCBI Taxonomy" id="205130"/>
    <lineage>
        <taxon>Eukaryota</taxon>
        <taxon>Metazoa</taxon>
        <taxon>Chordata</taxon>
        <taxon>Craniata</taxon>
        <taxon>Vertebrata</taxon>
        <taxon>Euteleostomi</taxon>
        <taxon>Actinopterygii</taxon>
        <taxon>Neopterygii</taxon>
        <taxon>Teleostei</taxon>
        <taxon>Neoteleostei</taxon>
        <taxon>Acanthomorphata</taxon>
        <taxon>Anabantaria</taxon>
        <taxon>Synbranchiformes</taxon>
        <taxon>Mastacembelidae</taxon>
        <taxon>Mastacembelus</taxon>
    </lineage>
</organism>
<comment type="caution">
    <text evidence="5">Lacks conserved residue(s) required for the propagation of feature annotation.</text>
</comment>
<dbReference type="SMART" id="SM00159">
    <property type="entry name" value="PTX"/>
    <property type="match status" value="1"/>
</dbReference>
<dbReference type="Ensembl" id="ENSMAMT00000059334.1">
    <property type="protein sequence ID" value="ENSMAMP00000052530.1"/>
    <property type="gene ID" value="ENSMAMG00000027916.1"/>
</dbReference>
<dbReference type="Pfam" id="PF00354">
    <property type="entry name" value="Pentaxin"/>
    <property type="match status" value="1"/>
</dbReference>
<reference evidence="8" key="2">
    <citation type="submission" date="2025-09" db="UniProtKB">
        <authorList>
            <consortium name="Ensembl"/>
        </authorList>
    </citation>
    <scope>IDENTIFICATION</scope>
</reference>
<keyword evidence="3" id="KW-1015">Disulfide bond</keyword>
<keyword evidence="4" id="KW-0325">Glycoprotein</keyword>
<evidence type="ECO:0000313" key="8">
    <source>
        <dbReference type="Ensembl" id="ENSMAMP00000052530.1"/>
    </source>
</evidence>
<dbReference type="SUPFAM" id="SSF49899">
    <property type="entry name" value="Concanavalin A-like lectins/glucanases"/>
    <property type="match status" value="1"/>
</dbReference>
<keyword evidence="1 6" id="KW-0479">Metal-binding</keyword>
<evidence type="ECO:0000259" key="7">
    <source>
        <dbReference type="PROSITE" id="PS51828"/>
    </source>
</evidence>
<comment type="subcellular location">
    <subcellularLocation>
        <location evidence="6">Secreted</location>
    </subcellularLocation>
</comment>
<accession>A0A7N9APN1</accession>
<comment type="subunit">
    <text evidence="6">Homopentamer. Pentaxin (or pentraxin) have a discoid arrangement of 5 non-covalently bound subunits.</text>
</comment>
<feature type="domain" description="Pentraxin (PTX)" evidence="7">
    <location>
        <begin position="32"/>
        <end position="244"/>
    </location>
</feature>
<evidence type="ECO:0000256" key="1">
    <source>
        <dbReference type="ARBA" id="ARBA00022723"/>
    </source>
</evidence>
<dbReference type="InterPro" id="IPR051360">
    <property type="entry name" value="Neuronal_Pentraxin_Related"/>
</dbReference>
<dbReference type="InterPro" id="IPR013320">
    <property type="entry name" value="ConA-like_dom_sf"/>
</dbReference>
<dbReference type="AlphaFoldDB" id="A0A7N9APN1"/>
<evidence type="ECO:0000256" key="6">
    <source>
        <dbReference type="RuleBase" id="RU362112"/>
    </source>
</evidence>
<evidence type="ECO:0000256" key="2">
    <source>
        <dbReference type="ARBA" id="ARBA00022837"/>
    </source>
</evidence>
<dbReference type="PANTHER" id="PTHR19277">
    <property type="entry name" value="PENTRAXIN"/>
    <property type="match status" value="1"/>
</dbReference>
<comment type="cofactor">
    <cofactor evidence="6">
        <name>Ca(2+)</name>
        <dbReference type="ChEBI" id="CHEBI:29108"/>
    </cofactor>
    <text evidence="6">Binds 2 calcium ions per subunit.</text>
</comment>
<dbReference type="GeneTree" id="ENSGT01060000248591"/>
<name>A0A7N9APN1_9TELE</name>
<comment type="similarity">
    <text evidence="6">Belongs to the pentraxin family.</text>
</comment>
<dbReference type="InterPro" id="IPR001759">
    <property type="entry name" value="PTX_dom"/>
</dbReference>
<sequence length="249" mass="28195">MFHLFQELCQDFSYIAIPPFFSLWVETKGSSKTLILEFTGRSDRKHARLLHKFPSMGAVTICTRLLFDPNGFGISTIFSYSIQSYINEFQLRANRIQGKPVQLALLVHGVHGPYQEAFDNVNIWHSVCVSWSQNGGRWELFIDGNVVSRGDGLNSSENIGPDGLFIIGQEQDTFGGSFKKDESFSGSITELHIWDRVLNCSEIKTMEKECSPISSGLVTGWGCYVEKQSHRNHLKVILDYTLFSNVRRS</sequence>
<dbReference type="PRINTS" id="PR00895">
    <property type="entry name" value="PENTAXIN"/>
</dbReference>
<evidence type="ECO:0000256" key="5">
    <source>
        <dbReference type="PROSITE-ProRule" id="PRU01172"/>
    </source>
</evidence>
<dbReference type="Proteomes" id="UP000261640">
    <property type="component" value="Unplaced"/>
</dbReference>
<keyword evidence="2 6" id="KW-0106">Calcium</keyword>
<evidence type="ECO:0000313" key="9">
    <source>
        <dbReference type="Proteomes" id="UP000261640"/>
    </source>
</evidence>
<dbReference type="GO" id="GO:0005576">
    <property type="term" value="C:extracellular region"/>
    <property type="evidence" value="ECO:0007669"/>
    <property type="project" value="UniProtKB-SubCell"/>
</dbReference>
<keyword evidence="9" id="KW-1185">Reference proteome</keyword>
<evidence type="ECO:0000256" key="4">
    <source>
        <dbReference type="ARBA" id="ARBA00023180"/>
    </source>
</evidence>
<reference evidence="8" key="1">
    <citation type="submission" date="2025-08" db="UniProtKB">
        <authorList>
            <consortium name="Ensembl"/>
        </authorList>
    </citation>
    <scope>IDENTIFICATION</scope>
</reference>
<evidence type="ECO:0000256" key="3">
    <source>
        <dbReference type="ARBA" id="ARBA00023157"/>
    </source>
</evidence>
<protein>
    <recommendedName>
        <fullName evidence="6">Pentraxin family member</fullName>
    </recommendedName>
</protein>